<sequence length="117" mass="13936">MPTIKFSLNDEYFKKLEKAAEDKGMTIQDYIRYKLFDLNTIFTVEEAVRRVQNGGYNDETFSLPDLYKEEWTLERGMAGVFGKNFYNFISEHTELGIKAQGYDKKIRREIYTYKKED</sequence>
<dbReference type="InterPro" id="IPR010813">
    <property type="entry name" value="DUF1413"/>
</dbReference>
<gene>
    <name evidence="1" type="ORF">NK118_09875</name>
</gene>
<protein>
    <submittedName>
        <fullName evidence="1">Single-stranded DNA-binding protein</fullName>
    </submittedName>
</protein>
<name>A0ABT1EIM6_9FIRM</name>
<dbReference type="GO" id="GO:0003677">
    <property type="term" value="F:DNA binding"/>
    <property type="evidence" value="ECO:0007669"/>
    <property type="project" value="UniProtKB-KW"/>
</dbReference>
<dbReference type="EMBL" id="JAMZFV010000014">
    <property type="protein sequence ID" value="MCP1110558.1"/>
    <property type="molecule type" value="Genomic_DNA"/>
</dbReference>
<dbReference type="Pfam" id="PF07205">
    <property type="entry name" value="DUF1413"/>
    <property type="match status" value="1"/>
</dbReference>
<proteinExistence type="predicted"/>
<comment type="caution">
    <text evidence="1">The sequence shown here is derived from an EMBL/GenBank/DDBJ whole genome shotgun (WGS) entry which is preliminary data.</text>
</comment>
<dbReference type="Proteomes" id="UP001523565">
    <property type="component" value="Unassembled WGS sequence"/>
</dbReference>
<dbReference type="RefSeq" id="WP_262069438.1">
    <property type="nucleotide sequence ID" value="NZ_JAMXOC010000014.1"/>
</dbReference>
<keyword evidence="1" id="KW-0238">DNA-binding</keyword>
<organism evidence="1 2">
    <name type="scientific">Ohessyouella blattaphilus</name>
    <dbReference type="NCBI Taxonomy" id="2949333"/>
    <lineage>
        <taxon>Bacteria</taxon>
        <taxon>Bacillati</taxon>
        <taxon>Bacillota</taxon>
        <taxon>Clostridia</taxon>
        <taxon>Lachnospirales</taxon>
        <taxon>Lachnospiraceae</taxon>
        <taxon>Ohessyouella</taxon>
    </lineage>
</organism>
<accession>A0ABT1EIM6</accession>
<keyword evidence="2" id="KW-1185">Reference proteome</keyword>
<reference evidence="1 2" key="1">
    <citation type="journal article" date="2022" name="Genome Biol. Evol.">
        <title>Host diet, physiology and behaviors set the stage for Lachnospiraceae cladogenesis.</title>
        <authorList>
            <person name="Vera-Ponce De Leon A."/>
            <person name="Schneider M."/>
            <person name="Jahnes B.C."/>
            <person name="Sadowski V."/>
            <person name="Camuy-Velez L.A."/>
            <person name="Duan J."/>
            <person name="Sabree Z.L."/>
        </authorList>
    </citation>
    <scope>NUCLEOTIDE SEQUENCE [LARGE SCALE GENOMIC DNA]</scope>
    <source>
        <strain evidence="1 2">PAL227</strain>
    </source>
</reference>
<evidence type="ECO:0000313" key="2">
    <source>
        <dbReference type="Proteomes" id="UP001523565"/>
    </source>
</evidence>
<evidence type="ECO:0000313" key="1">
    <source>
        <dbReference type="EMBL" id="MCP1110558.1"/>
    </source>
</evidence>